<comment type="caution">
    <text evidence="2">The sequence shown here is derived from an EMBL/GenBank/DDBJ whole genome shotgun (WGS) entry which is preliminary data.</text>
</comment>
<name>A0ABW2KAP9_9ACTN</name>
<dbReference type="Proteomes" id="UP001596540">
    <property type="component" value="Unassembled WGS sequence"/>
</dbReference>
<sequence>MDENVLDRERRGRRVSGVEPGFGGDELRFERRVVRDHRRPAGEGVRGGEDADSVRTDLVPPPLGHVDDGPGLGDRQTREPFQDTPG</sequence>
<keyword evidence="3" id="KW-1185">Reference proteome</keyword>
<organism evidence="2 3">
    <name type="scientific">Marinactinospora rubrisoli</name>
    <dbReference type="NCBI Taxonomy" id="2715399"/>
    <lineage>
        <taxon>Bacteria</taxon>
        <taxon>Bacillati</taxon>
        <taxon>Actinomycetota</taxon>
        <taxon>Actinomycetes</taxon>
        <taxon>Streptosporangiales</taxon>
        <taxon>Nocardiopsidaceae</taxon>
        <taxon>Marinactinospora</taxon>
    </lineage>
</organism>
<feature type="compositionally biased region" description="Basic and acidic residues" evidence="1">
    <location>
        <begin position="46"/>
        <end position="55"/>
    </location>
</feature>
<gene>
    <name evidence="2" type="ORF">ACFQRF_04795</name>
</gene>
<dbReference type="RefSeq" id="WP_379869185.1">
    <property type="nucleotide sequence ID" value="NZ_JBHTBH010000002.1"/>
</dbReference>
<feature type="region of interest" description="Disordered" evidence="1">
    <location>
        <begin position="1"/>
        <end position="24"/>
    </location>
</feature>
<feature type="compositionally biased region" description="Basic and acidic residues" evidence="1">
    <location>
        <begin position="75"/>
        <end position="86"/>
    </location>
</feature>
<protein>
    <submittedName>
        <fullName evidence="2">Uncharacterized protein</fullName>
    </submittedName>
</protein>
<proteinExistence type="predicted"/>
<dbReference type="EMBL" id="JBHTBH010000002">
    <property type="protein sequence ID" value="MFC7327052.1"/>
    <property type="molecule type" value="Genomic_DNA"/>
</dbReference>
<feature type="region of interest" description="Disordered" evidence="1">
    <location>
        <begin position="38"/>
        <end position="86"/>
    </location>
</feature>
<feature type="compositionally biased region" description="Basic and acidic residues" evidence="1">
    <location>
        <begin position="1"/>
        <end position="10"/>
    </location>
</feature>
<evidence type="ECO:0000256" key="1">
    <source>
        <dbReference type="SAM" id="MobiDB-lite"/>
    </source>
</evidence>
<accession>A0ABW2KAP9</accession>
<reference evidence="3" key="1">
    <citation type="journal article" date="2019" name="Int. J. Syst. Evol. Microbiol.">
        <title>The Global Catalogue of Microorganisms (GCM) 10K type strain sequencing project: providing services to taxonomists for standard genome sequencing and annotation.</title>
        <authorList>
            <consortium name="The Broad Institute Genomics Platform"/>
            <consortium name="The Broad Institute Genome Sequencing Center for Infectious Disease"/>
            <person name="Wu L."/>
            <person name="Ma J."/>
        </authorList>
    </citation>
    <scope>NUCLEOTIDE SEQUENCE [LARGE SCALE GENOMIC DNA]</scope>
    <source>
        <strain evidence="3">CGMCC 4.7382</strain>
    </source>
</reference>
<evidence type="ECO:0000313" key="2">
    <source>
        <dbReference type="EMBL" id="MFC7327052.1"/>
    </source>
</evidence>
<evidence type="ECO:0000313" key="3">
    <source>
        <dbReference type="Proteomes" id="UP001596540"/>
    </source>
</evidence>